<evidence type="ECO:0000313" key="1">
    <source>
        <dbReference type="EMBL" id="BBY19643.1"/>
    </source>
</evidence>
<dbReference type="InterPro" id="IPR011008">
    <property type="entry name" value="Dimeric_a/b-barrel"/>
</dbReference>
<dbReference type="Pfam" id="PF05336">
    <property type="entry name" value="rhaM"/>
    <property type="match status" value="1"/>
</dbReference>
<dbReference type="PANTHER" id="PTHR34389:SF2">
    <property type="entry name" value="L-RHAMNOSE MUTAROTASE"/>
    <property type="match status" value="1"/>
</dbReference>
<gene>
    <name evidence="1" type="primary">rhaU</name>
    <name evidence="1" type="ORF">MLIT_52350</name>
</gene>
<protein>
    <submittedName>
        <fullName evidence="1">L-rhamnose mutarotase</fullName>
    </submittedName>
</protein>
<dbReference type="GO" id="GO:0019301">
    <property type="term" value="P:rhamnose catabolic process"/>
    <property type="evidence" value="ECO:0007669"/>
    <property type="project" value="TreeGrafter"/>
</dbReference>
<reference evidence="1 2" key="1">
    <citation type="journal article" date="2019" name="Emerg. Microbes Infect.">
        <title>Comprehensive subspecies identification of 175 nontuberculous mycobacteria species based on 7547 genomic profiles.</title>
        <authorList>
            <person name="Matsumoto Y."/>
            <person name="Kinjo T."/>
            <person name="Motooka D."/>
            <person name="Nabeya D."/>
            <person name="Jung N."/>
            <person name="Uechi K."/>
            <person name="Horii T."/>
            <person name="Iida T."/>
            <person name="Fujita J."/>
            <person name="Nakamura S."/>
        </authorList>
    </citation>
    <scope>NUCLEOTIDE SEQUENCE [LARGE SCALE GENOMIC DNA]</scope>
    <source>
        <strain evidence="1 2">JCM 17423</strain>
    </source>
</reference>
<name>A0AAD1IRU3_9MYCO</name>
<dbReference type="PANTHER" id="PTHR34389">
    <property type="entry name" value="L-RHAMNOSE MUTAROTASE"/>
    <property type="match status" value="1"/>
</dbReference>
<dbReference type="Proteomes" id="UP000466607">
    <property type="component" value="Chromosome"/>
</dbReference>
<dbReference type="InterPro" id="IPR008000">
    <property type="entry name" value="Rham/fucose_mutarotase"/>
</dbReference>
<evidence type="ECO:0000313" key="2">
    <source>
        <dbReference type="Proteomes" id="UP000466607"/>
    </source>
</evidence>
<dbReference type="AlphaFoldDB" id="A0AAD1IRU3"/>
<accession>A0AAD1IRU3</accession>
<dbReference type="SUPFAM" id="SSF54909">
    <property type="entry name" value="Dimeric alpha+beta barrel"/>
    <property type="match status" value="1"/>
</dbReference>
<keyword evidence="2" id="KW-1185">Reference proteome</keyword>
<organism evidence="1 2">
    <name type="scientific">Mycolicibacterium litorale</name>
    <dbReference type="NCBI Taxonomy" id="758802"/>
    <lineage>
        <taxon>Bacteria</taxon>
        <taxon>Bacillati</taxon>
        <taxon>Actinomycetota</taxon>
        <taxon>Actinomycetes</taxon>
        <taxon>Mycobacteriales</taxon>
        <taxon>Mycobacteriaceae</taxon>
        <taxon>Mycolicibacterium</taxon>
    </lineage>
</organism>
<dbReference type="GO" id="GO:0016857">
    <property type="term" value="F:racemase and epimerase activity, acting on carbohydrates and derivatives"/>
    <property type="evidence" value="ECO:0007669"/>
    <property type="project" value="InterPro"/>
</dbReference>
<dbReference type="EMBL" id="AP022586">
    <property type="protein sequence ID" value="BBY19643.1"/>
    <property type="molecule type" value="Genomic_DNA"/>
</dbReference>
<dbReference type="Gene3D" id="3.30.70.100">
    <property type="match status" value="1"/>
</dbReference>
<proteinExistence type="predicted"/>
<sequence length="132" mass="15297">MTLSRGVPYCERSHVLKRFKSRGSVMAETTERVCFLLQLKRDRIDDYLAAHEHVWPEMLEALRQAGWRNYSLFLRAEDGLVVGYFETDDHAAATAAMAATEVNDRWQATMADYFDSRPDHAMRVLPSYFHLP</sequence>